<evidence type="ECO:0000313" key="14">
    <source>
        <dbReference type="Proteomes" id="UP000028725"/>
    </source>
</evidence>
<evidence type="ECO:0000256" key="8">
    <source>
        <dbReference type="HAMAP-Rule" id="MF_01925"/>
    </source>
</evidence>
<dbReference type="Pfam" id="PF03807">
    <property type="entry name" value="F420_oxidored"/>
    <property type="match status" value="1"/>
</dbReference>
<comment type="catalytic activity">
    <reaction evidence="8">
        <text>L-proline + NAD(+) = (S)-1-pyrroline-5-carboxylate + NADH + 2 H(+)</text>
        <dbReference type="Rhea" id="RHEA:14105"/>
        <dbReference type="ChEBI" id="CHEBI:15378"/>
        <dbReference type="ChEBI" id="CHEBI:17388"/>
        <dbReference type="ChEBI" id="CHEBI:57540"/>
        <dbReference type="ChEBI" id="CHEBI:57945"/>
        <dbReference type="ChEBI" id="CHEBI:60039"/>
        <dbReference type="EC" id="1.5.1.2"/>
    </reaction>
</comment>
<dbReference type="InterPro" id="IPR029036">
    <property type="entry name" value="P5CR_dimer"/>
</dbReference>
<dbReference type="PANTHER" id="PTHR11645">
    <property type="entry name" value="PYRROLINE-5-CARBOXYLATE REDUCTASE"/>
    <property type="match status" value="1"/>
</dbReference>
<dbReference type="GO" id="GO:0004735">
    <property type="term" value="F:pyrroline-5-carboxylate reductase activity"/>
    <property type="evidence" value="ECO:0007669"/>
    <property type="project" value="UniProtKB-UniRule"/>
</dbReference>
<evidence type="ECO:0000259" key="12">
    <source>
        <dbReference type="Pfam" id="PF14748"/>
    </source>
</evidence>
<dbReference type="AlphaFoldDB" id="A0A085WSZ1"/>
<evidence type="ECO:0000313" key="13">
    <source>
        <dbReference type="EMBL" id="KFE70804.1"/>
    </source>
</evidence>
<dbReference type="InterPro" id="IPR000304">
    <property type="entry name" value="Pyrroline-COOH_reductase"/>
</dbReference>
<gene>
    <name evidence="8" type="primary">proC</name>
    <name evidence="13" type="ORF">DB31_5846</name>
</gene>
<dbReference type="InterPro" id="IPR028939">
    <property type="entry name" value="P5C_Rdtase_cat_N"/>
</dbReference>
<dbReference type="GO" id="GO:0005737">
    <property type="term" value="C:cytoplasm"/>
    <property type="evidence" value="ECO:0007669"/>
    <property type="project" value="UniProtKB-SubCell"/>
</dbReference>
<keyword evidence="4 8" id="KW-0028">Amino-acid biosynthesis</keyword>
<comment type="caution">
    <text evidence="13">The sequence shown here is derived from an EMBL/GenBank/DDBJ whole genome shotgun (WGS) entry which is preliminary data.</text>
</comment>
<comment type="similarity">
    <text evidence="2 8">Belongs to the pyrroline-5-carboxylate reductase family.</text>
</comment>
<keyword evidence="6 8" id="KW-0521">NADP</keyword>
<organism evidence="13 14">
    <name type="scientific">Hyalangium minutum</name>
    <dbReference type="NCBI Taxonomy" id="394096"/>
    <lineage>
        <taxon>Bacteria</taxon>
        <taxon>Pseudomonadati</taxon>
        <taxon>Myxococcota</taxon>
        <taxon>Myxococcia</taxon>
        <taxon>Myxococcales</taxon>
        <taxon>Cystobacterineae</taxon>
        <taxon>Archangiaceae</taxon>
        <taxon>Hyalangium</taxon>
    </lineage>
</organism>
<evidence type="ECO:0000256" key="6">
    <source>
        <dbReference type="ARBA" id="ARBA00022857"/>
    </source>
</evidence>
<dbReference type="InterPro" id="IPR008927">
    <property type="entry name" value="6-PGluconate_DH-like_C_sf"/>
</dbReference>
<protein>
    <recommendedName>
        <fullName evidence="8 9">Pyrroline-5-carboxylate reductase</fullName>
        <shortName evidence="8">P5C reductase</shortName>
        <shortName evidence="8">P5CR</shortName>
        <ecNumber evidence="8 9">1.5.1.2</ecNumber>
    </recommendedName>
    <alternativeName>
        <fullName evidence="8">PCA reductase</fullName>
    </alternativeName>
</protein>
<dbReference type="GO" id="GO:0055129">
    <property type="term" value="P:L-proline biosynthetic process"/>
    <property type="evidence" value="ECO:0007669"/>
    <property type="project" value="UniProtKB-UniRule"/>
</dbReference>
<evidence type="ECO:0000256" key="7">
    <source>
        <dbReference type="ARBA" id="ARBA00023002"/>
    </source>
</evidence>
<dbReference type="SUPFAM" id="SSF51735">
    <property type="entry name" value="NAD(P)-binding Rossmann-fold domains"/>
    <property type="match status" value="1"/>
</dbReference>
<evidence type="ECO:0000256" key="5">
    <source>
        <dbReference type="ARBA" id="ARBA00022650"/>
    </source>
</evidence>
<comment type="function">
    <text evidence="8">Catalyzes the reduction of 1-pyrroline-5-carboxylate (PCA) to L-proline.</text>
</comment>
<keyword evidence="5 8" id="KW-0641">Proline biosynthesis</keyword>
<evidence type="ECO:0000256" key="10">
    <source>
        <dbReference type="PIRSR" id="PIRSR000193-1"/>
    </source>
</evidence>
<name>A0A085WSZ1_9BACT</name>
<evidence type="ECO:0000256" key="9">
    <source>
        <dbReference type="NCBIfam" id="TIGR00112"/>
    </source>
</evidence>
<dbReference type="OrthoDB" id="9805754at2"/>
<feature type="domain" description="Pyrroline-5-carboxylate reductase catalytic N-terminal" evidence="11">
    <location>
        <begin position="5"/>
        <end position="100"/>
    </location>
</feature>
<feature type="binding site" evidence="10">
    <location>
        <position position="58"/>
    </location>
    <ligand>
        <name>NADPH</name>
        <dbReference type="ChEBI" id="CHEBI:57783"/>
    </ligand>
</feature>
<dbReference type="FunFam" id="3.40.50.720:FF:000190">
    <property type="entry name" value="Pyrroline-5-carboxylate reductase"/>
    <property type="match status" value="1"/>
</dbReference>
<keyword evidence="14" id="KW-1185">Reference proteome</keyword>
<dbReference type="Proteomes" id="UP000028725">
    <property type="component" value="Unassembled WGS sequence"/>
</dbReference>
<dbReference type="InterPro" id="IPR036291">
    <property type="entry name" value="NAD(P)-bd_dom_sf"/>
</dbReference>
<dbReference type="Gene3D" id="1.10.3730.10">
    <property type="entry name" value="ProC C-terminal domain-like"/>
    <property type="match status" value="1"/>
</dbReference>
<dbReference type="PATRIC" id="fig|394096.3.peg.2321"/>
<proteinExistence type="inferred from homology"/>
<dbReference type="UniPathway" id="UPA00098">
    <property type="reaction ID" value="UER00361"/>
</dbReference>
<accession>A0A085WSZ1</accession>
<evidence type="ECO:0000256" key="4">
    <source>
        <dbReference type="ARBA" id="ARBA00022605"/>
    </source>
</evidence>
<dbReference type="STRING" id="394096.DB31_5846"/>
<dbReference type="PIRSF" id="PIRSF000193">
    <property type="entry name" value="Pyrrol-5-carb_rd"/>
    <property type="match status" value="1"/>
</dbReference>
<evidence type="ECO:0000259" key="11">
    <source>
        <dbReference type="Pfam" id="PF03807"/>
    </source>
</evidence>
<comment type="catalytic activity">
    <reaction evidence="8">
        <text>L-proline + NADP(+) = (S)-1-pyrroline-5-carboxylate + NADPH + 2 H(+)</text>
        <dbReference type="Rhea" id="RHEA:14109"/>
        <dbReference type="ChEBI" id="CHEBI:15378"/>
        <dbReference type="ChEBI" id="CHEBI:17388"/>
        <dbReference type="ChEBI" id="CHEBI:57783"/>
        <dbReference type="ChEBI" id="CHEBI:58349"/>
        <dbReference type="ChEBI" id="CHEBI:60039"/>
        <dbReference type="EC" id="1.5.1.2"/>
    </reaction>
</comment>
<dbReference type="RefSeq" id="WP_044186040.1">
    <property type="nucleotide sequence ID" value="NZ_JMCB01000003.1"/>
</dbReference>
<dbReference type="Gene3D" id="3.40.50.720">
    <property type="entry name" value="NAD(P)-binding Rossmann-like Domain"/>
    <property type="match status" value="1"/>
</dbReference>
<dbReference type="HAMAP" id="MF_01925">
    <property type="entry name" value="P5C_reductase"/>
    <property type="match status" value="1"/>
</dbReference>
<evidence type="ECO:0000256" key="1">
    <source>
        <dbReference type="ARBA" id="ARBA00004496"/>
    </source>
</evidence>
<dbReference type="EMBL" id="JMCB01000003">
    <property type="protein sequence ID" value="KFE70804.1"/>
    <property type="molecule type" value="Genomic_DNA"/>
</dbReference>
<comment type="pathway">
    <text evidence="8">Amino-acid biosynthesis; L-proline biosynthesis; L-proline from L-glutamate 5-semialdehyde: step 1/1.</text>
</comment>
<evidence type="ECO:0000256" key="2">
    <source>
        <dbReference type="ARBA" id="ARBA00005525"/>
    </source>
</evidence>
<dbReference type="NCBIfam" id="TIGR00112">
    <property type="entry name" value="proC"/>
    <property type="match status" value="1"/>
</dbReference>
<dbReference type="Pfam" id="PF14748">
    <property type="entry name" value="P5CR_dimer"/>
    <property type="match status" value="1"/>
</dbReference>
<evidence type="ECO:0000256" key="3">
    <source>
        <dbReference type="ARBA" id="ARBA00022490"/>
    </source>
</evidence>
<dbReference type="SUPFAM" id="SSF48179">
    <property type="entry name" value="6-phosphogluconate dehydrogenase C-terminal domain-like"/>
    <property type="match status" value="1"/>
</dbReference>
<dbReference type="PANTHER" id="PTHR11645:SF0">
    <property type="entry name" value="PYRROLINE-5-CARBOXYLATE REDUCTASE 3"/>
    <property type="match status" value="1"/>
</dbReference>
<keyword evidence="3 8" id="KW-0963">Cytoplasm</keyword>
<reference evidence="13 14" key="1">
    <citation type="submission" date="2014-04" db="EMBL/GenBank/DDBJ databases">
        <title>Genome assembly of Hyalangium minutum DSM 14724.</title>
        <authorList>
            <person name="Sharma G."/>
            <person name="Subramanian S."/>
        </authorList>
    </citation>
    <scope>NUCLEOTIDE SEQUENCE [LARGE SCALE GENOMIC DNA]</scope>
    <source>
        <strain evidence="13 14">DSM 14724</strain>
    </source>
</reference>
<comment type="subcellular location">
    <subcellularLocation>
        <location evidence="1 8">Cytoplasm</location>
    </subcellularLocation>
</comment>
<sequence>MLDKTIAFLGTGNMAEAILKGLLRAGTAKPENIIATGRRPERLEELQRAYGVRTTSDNLAAAREADIIVLSVKPQAMDKLVVQVAPALDHRKLIISVAAGVPIAALERRLGAGARIIRTMPNTPSLVGAGACALARGEHASQEDLAVASRIFQSVGTTTVVDENLLDAVTGLSGSGPAYIFLVIEALSDAGVKVGLPRYTALKLAAQTVLGSAQLLIETNAHPGQLKDQVTSPGGTAIAGLHTLEAGGLRTTLINAVEAATRRAKELGEQFLEKSER</sequence>
<feature type="binding site" evidence="10">
    <location>
        <begin position="9"/>
        <end position="14"/>
    </location>
    <ligand>
        <name>NADP(+)</name>
        <dbReference type="ChEBI" id="CHEBI:58349"/>
    </ligand>
</feature>
<feature type="domain" description="Pyrroline-5-carboxylate reductase dimerisation" evidence="12">
    <location>
        <begin position="163"/>
        <end position="267"/>
    </location>
</feature>
<dbReference type="FunFam" id="1.10.3730.10:FF:000001">
    <property type="entry name" value="Pyrroline-5-carboxylate reductase"/>
    <property type="match status" value="1"/>
</dbReference>
<keyword evidence="7 8" id="KW-0560">Oxidoreductase</keyword>
<dbReference type="EC" id="1.5.1.2" evidence="8 9"/>